<accession>A0ACB1B471</accession>
<comment type="caution">
    <text evidence="1">The sequence shown here is derived from an EMBL/GenBank/DDBJ whole genome shotgun (WGS) entry which is preliminary data.</text>
</comment>
<proteinExistence type="predicted"/>
<keyword evidence="2" id="KW-1185">Reference proteome</keyword>
<dbReference type="EMBL" id="CAVMJV010000178">
    <property type="protein sequence ID" value="CAK5120965.1"/>
    <property type="molecule type" value="Genomic_DNA"/>
</dbReference>
<dbReference type="Proteomes" id="UP001497535">
    <property type="component" value="Unassembled WGS sequence"/>
</dbReference>
<evidence type="ECO:0000313" key="1">
    <source>
        <dbReference type="EMBL" id="CAK5120965.1"/>
    </source>
</evidence>
<name>A0ACB1B471_MELEN</name>
<protein>
    <submittedName>
        <fullName evidence="1">Uncharacterized protein</fullName>
    </submittedName>
</protein>
<gene>
    <name evidence="1" type="ORF">MENTE1834_LOCUS46920</name>
</gene>
<reference evidence="1" key="1">
    <citation type="submission" date="2023-11" db="EMBL/GenBank/DDBJ databases">
        <authorList>
            <person name="Poullet M."/>
        </authorList>
    </citation>
    <scope>NUCLEOTIDE SEQUENCE</scope>
    <source>
        <strain evidence="1">E1834</strain>
    </source>
</reference>
<organism evidence="1 2">
    <name type="scientific">Meloidogyne enterolobii</name>
    <name type="common">Root-knot nematode worm</name>
    <name type="synonym">Meloidogyne mayaguensis</name>
    <dbReference type="NCBI Taxonomy" id="390850"/>
    <lineage>
        <taxon>Eukaryota</taxon>
        <taxon>Metazoa</taxon>
        <taxon>Ecdysozoa</taxon>
        <taxon>Nematoda</taxon>
        <taxon>Chromadorea</taxon>
        <taxon>Rhabditida</taxon>
        <taxon>Tylenchina</taxon>
        <taxon>Tylenchomorpha</taxon>
        <taxon>Tylenchoidea</taxon>
        <taxon>Meloidogynidae</taxon>
        <taxon>Meloidogyninae</taxon>
        <taxon>Meloidogyne</taxon>
    </lineage>
</organism>
<sequence length="107" mass="12496">MRNNLLRLLTKLSTTTIAFRCKSRTKLAMQNPFEVPTYQVGNQTYRRNCPLEMVNTTNPAAVSAQKFNEMEEEEERSCEMIEETTSSTLLEIREEPGLFYILKEFSY</sequence>
<evidence type="ECO:0000313" key="2">
    <source>
        <dbReference type="Proteomes" id="UP001497535"/>
    </source>
</evidence>